<evidence type="ECO:0008006" key="2">
    <source>
        <dbReference type="Google" id="ProtNLM"/>
    </source>
</evidence>
<reference evidence="1" key="1">
    <citation type="journal article" date="2015" name="Nature">
        <title>Complex archaea that bridge the gap between prokaryotes and eukaryotes.</title>
        <authorList>
            <person name="Spang A."/>
            <person name="Saw J.H."/>
            <person name="Jorgensen S.L."/>
            <person name="Zaremba-Niedzwiedzka K."/>
            <person name="Martijn J."/>
            <person name="Lind A.E."/>
            <person name="van Eijk R."/>
            <person name="Schleper C."/>
            <person name="Guy L."/>
            <person name="Ettema T.J."/>
        </authorList>
    </citation>
    <scope>NUCLEOTIDE SEQUENCE</scope>
</reference>
<sequence length="36" mass="3938">MIQFKCKICELVFWCAVILGHKPICPGCGQEAKGVS</sequence>
<organism evidence="1">
    <name type="scientific">marine sediment metagenome</name>
    <dbReference type="NCBI Taxonomy" id="412755"/>
    <lineage>
        <taxon>unclassified sequences</taxon>
        <taxon>metagenomes</taxon>
        <taxon>ecological metagenomes</taxon>
    </lineage>
</organism>
<dbReference type="AlphaFoldDB" id="A0A0F9R272"/>
<proteinExistence type="predicted"/>
<accession>A0A0F9R272</accession>
<name>A0A0F9R272_9ZZZZ</name>
<gene>
    <name evidence="1" type="ORF">LCGC14_0946020</name>
</gene>
<comment type="caution">
    <text evidence="1">The sequence shown here is derived from an EMBL/GenBank/DDBJ whole genome shotgun (WGS) entry which is preliminary data.</text>
</comment>
<dbReference type="EMBL" id="LAZR01003339">
    <property type="protein sequence ID" value="KKN19391.1"/>
    <property type="molecule type" value="Genomic_DNA"/>
</dbReference>
<protein>
    <recommendedName>
        <fullName evidence="2">Rubredoxin-like domain-containing protein</fullName>
    </recommendedName>
</protein>
<evidence type="ECO:0000313" key="1">
    <source>
        <dbReference type="EMBL" id="KKN19391.1"/>
    </source>
</evidence>